<proteinExistence type="predicted"/>
<keyword evidence="6" id="KW-1185">Reference proteome</keyword>
<dbReference type="InterPro" id="IPR055170">
    <property type="entry name" value="GFO_IDH_MocA-like_dom"/>
</dbReference>
<feature type="domain" description="Gfo/Idh/MocA-like oxidoreductase N-terminal" evidence="3">
    <location>
        <begin position="5"/>
        <end position="117"/>
    </location>
</feature>
<evidence type="ECO:0000256" key="2">
    <source>
        <dbReference type="SAM" id="MobiDB-lite"/>
    </source>
</evidence>
<name>A0A4R0K2X0_9ACTN</name>
<dbReference type="GO" id="GO:0016491">
    <property type="term" value="F:oxidoreductase activity"/>
    <property type="evidence" value="ECO:0007669"/>
    <property type="project" value="UniProtKB-KW"/>
</dbReference>
<gene>
    <name evidence="5" type="ORF">E0H73_42410</name>
</gene>
<dbReference type="GO" id="GO:0000166">
    <property type="term" value="F:nucleotide binding"/>
    <property type="evidence" value="ECO:0007669"/>
    <property type="project" value="InterPro"/>
</dbReference>
<dbReference type="PANTHER" id="PTHR43818">
    <property type="entry name" value="BCDNA.GH03377"/>
    <property type="match status" value="1"/>
</dbReference>
<dbReference type="EMBL" id="SJKB01000027">
    <property type="protein sequence ID" value="TCC49195.1"/>
    <property type="molecule type" value="Genomic_DNA"/>
</dbReference>
<dbReference type="Proteomes" id="UP000291144">
    <property type="component" value="Unassembled WGS sequence"/>
</dbReference>
<keyword evidence="1" id="KW-0560">Oxidoreductase</keyword>
<dbReference type="SUPFAM" id="SSF51735">
    <property type="entry name" value="NAD(P)-binding Rossmann-fold domains"/>
    <property type="match status" value="1"/>
</dbReference>
<dbReference type="SUPFAM" id="SSF55347">
    <property type="entry name" value="Glyceraldehyde-3-phosphate dehydrogenase-like, C-terminal domain"/>
    <property type="match status" value="1"/>
</dbReference>
<dbReference type="RefSeq" id="WP_131366431.1">
    <property type="nucleotide sequence ID" value="NZ_SJKB01000027.1"/>
</dbReference>
<evidence type="ECO:0000259" key="3">
    <source>
        <dbReference type="Pfam" id="PF01408"/>
    </source>
</evidence>
<dbReference type="Pfam" id="PF22725">
    <property type="entry name" value="GFO_IDH_MocA_C3"/>
    <property type="match status" value="1"/>
</dbReference>
<dbReference type="Gene3D" id="3.40.50.720">
    <property type="entry name" value="NAD(P)-binding Rossmann-like Domain"/>
    <property type="match status" value="1"/>
</dbReference>
<dbReference type="AlphaFoldDB" id="A0A4R0K2X0"/>
<feature type="region of interest" description="Disordered" evidence="2">
    <location>
        <begin position="342"/>
        <end position="367"/>
    </location>
</feature>
<evidence type="ECO:0000313" key="5">
    <source>
        <dbReference type="EMBL" id="TCC49195.1"/>
    </source>
</evidence>
<feature type="domain" description="GFO/IDH/MocA-like oxidoreductase" evidence="4">
    <location>
        <begin position="134"/>
        <end position="259"/>
    </location>
</feature>
<accession>A0A4R0K2X0</accession>
<dbReference type="OrthoDB" id="9815825at2"/>
<dbReference type="InterPro" id="IPR036291">
    <property type="entry name" value="NAD(P)-bd_dom_sf"/>
</dbReference>
<evidence type="ECO:0000313" key="6">
    <source>
        <dbReference type="Proteomes" id="UP000291144"/>
    </source>
</evidence>
<reference evidence="5 6" key="1">
    <citation type="submission" date="2019-02" db="EMBL/GenBank/DDBJ databases">
        <title>Kribbella capetownensis sp. nov. and Kribbella speibonae sp. nov., isolated from soil.</title>
        <authorList>
            <person name="Curtis S.M."/>
            <person name="Norton I."/>
            <person name="Everest G.J."/>
            <person name="Meyers P.R."/>
        </authorList>
    </citation>
    <scope>NUCLEOTIDE SEQUENCE [LARGE SCALE GENOMIC DNA]</scope>
    <source>
        <strain evidence="5 6">NRRL B-24813</strain>
    </source>
</reference>
<organism evidence="5 6">
    <name type="scientific">Kribbella pittospori</name>
    <dbReference type="NCBI Taxonomy" id="722689"/>
    <lineage>
        <taxon>Bacteria</taxon>
        <taxon>Bacillati</taxon>
        <taxon>Actinomycetota</taxon>
        <taxon>Actinomycetes</taxon>
        <taxon>Propionibacteriales</taxon>
        <taxon>Kribbellaceae</taxon>
        <taxon>Kribbella</taxon>
    </lineage>
</organism>
<dbReference type="PANTHER" id="PTHR43818:SF11">
    <property type="entry name" value="BCDNA.GH03377"/>
    <property type="match status" value="1"/>
</dbReference>
<dbReference type="Gene3D" id="3.30.360.10">
    <property type="entry name" value="Dihydrodipicolinate Reductase, domain 2"/>
    <property type="match status" value="1"/>
</dbReference>
<dbReference type="InterPro" id="IPR000683">
    <property type="entry name" value="Gfo/Idh/MocA-like_OxRdtase_N"/>
</dbReference>
<dbReference type="Pfam" id="PF01408">
    <property type="entry name" value="GFO_IDH_MocA"/>
    <property type="match status" value="1"/>
</dbReference>
<evidence type="ECO:0000256" key="1">
    <source>
        <dbReference type="ARBA" id="ARBA00023002"/>
    </source>
</evidence>
<evidence type="ECO:0000259" key="4">
    <source>
        <dbReference type="Pfam" id="PF22725"/>
    </source>
</evidence>
<dbReference type="InterPro" id="IPR050463">
    <property type="entry name" value="Gfo/Idh/MocA_oxidrdct_glycsds"/>
</dbReference>
<sequence length="367" mass="40160">MTLSLGVLGLGSVFSGPYASLITKLEQEGRVRLTAGYDPDPDKRSVAADRFGIDTSAGRPEDLIGRDDLDIVLVLTSMKQHGSLARAALEAGKHVLVEKPMSTSLEDAQALLEAAAVAPGQLVCAPHIVLSPTYREMHRRVREGEIGDLHLARARYGWSGPWWGRWFYEAGGGALFDLGVYNLTSLCGFFGPVRRVTAMVGTAIPKREINGELVTVRADDNAQITLDFGNARFATITTGFTMQQYRSPAIELYGGTGVLQMLGDDWAPNGFEQWSNDRGSWEVFGERDPNWPWTDGLRHLVESVENGTPTVTRPEHAFHALEVMLAAKRSAEEGRVIDVMSPFPDLDYDTPSRPAGDAHANHDPRTS</sequence>
<protein>
    <submittedName>
        <fullName evidence="5">Gfo/Idh/MocA family oxidoreductase</fullName>
    </submittedName>
</protein>
<comment type="caution">
    <text evidence="5">The sequence shown here is derived from an EMBL/GenBank/DDBJ whole genome shotgun (WGS) entry which is preliminary data.</text>
</comment>